<accession>A0ABN7VSQ8</accession>
<evidence type="ECO:0000313" key="2">
    <source>
        <dbReference type="EMBL" id="CAG8795912.1"/>
    </source>
</evidence>
<name>A0ABN7VSQ8_GIGMA</name>
<sequence length="93" mass="11219">FYEHLIGSTQENQIFHPVDNKKDLRINITNLIVRFDGIKQFLDLLQLDNQQKSQLIIELNNQIEYMWQSIDEQQSEIEYLKKKLQRLMNIAEI</sequence>
<organism evidence="2 3">
    <name type="scientific">Gigaspora margarita</name>
    <dbReference type="NCBI Taxonomy" id="4874"/>
    <lineage>
        <taxon>Eukaryota</taxon>
        <taxon>Fungi</taxon>
        <taxon>Fungi incertae sedis</taxon>
        <taxon>Mucoromycota</taxon>
        <taxon>Glomeromycotina</taxon>
        <taxon>Glomeromycetes</taxon>
        <taxon>Diversisporales</taxon>
        <taxon>Gigasporaceae</taxon>
        <taxon>Gigaspora</taxon>
    </lineage>
</organism>
<feature type="coiled-coil region" evidence="1">
    <location>
        <begin position="42"/>
        <end position="90"/>
    </location>
</feature>
<dbReference type="EMBL" id="CAJVQB010020979">
    <property type="protein sequence ID" value="CAG8795912.1"/>
    <property type="molecule type" value="Genomic_DNA"/>
</dbReference>
<evidence type="ECO:0000256" key="1">
    <source>
        <dbReference type="SAM" id="Coils"/>
    </source>
</evidence>
<protein>
    <submittedName>
        <fullName evidence="2">37087_t:CDS:1</fullName>
    </submittedName>
</protein>
<reference evidence="2 3" key="1">
    <citation type="submission" date="2021-06" db="EMBL/GenBank/DDBJ databases">
        <authorList>
            <person name="Kallberg Y."/>
            <person name="Tangrot J."/>
            <person name="Rosling A."/>
        </authorList>
    </citation>
    <scope>NUCLEOTIDE SEQUENCE [LARGE SCALE GENOMIC DNA]</scope>
    <source>
        <strain evidence="2 3">120-4 pot B 10/14</strain>
    </source>
</reference>
<dbReference type="Proteomes" id="UP000789901">
    <property type="component" value="Unassembled WGS sequence"/>
</dbReference>
<keyword evidence="1" id="KW-0175">Coiled coil</keyword>
<feature type="non-terminal residue" evidence="2">
    <location>
        <position position="1"/>
    </location>
</feature>
<proteinExistence type="predicted"/>
<evidence type="ECO:0000313" key="3">
    <source>
        <dbReference type="Proteomes" id="UP000789901"/>
    </source>
</evidence>
<keyword evidence="3" id="KW-1185">Reference proteome</keyword>
<comment type="caution">
    <text evidence="2">The sequence shown here is derived from an EMBL/GenBank/DDBJ whole genome shotgun (WGS) entry which is preliminary data.</text>
</comment>
<gene>
    <name evidence="2" type="ORF">GMARGA_LOCUS22082</name>
</gene>